<feature type="domain" description="TonB C-terminal" evidence="12">
    <location>
        <begin position="179"/>
        <end position="269"/>
    </location>
</feature>
<keyword evidence="5" id="KW-0997">Cell inner membrane</keyword>
<evidence type="ECO:0000256" key="3">
    <source>
        <dbReference type="ARBA" id="ARBA00022448"/>
    </source>
</evidence>
<keyword evidence="14" id="KW-1185">Reference proteome</keyword>
<dbReference type="RefSeq" id="WP_352888242.1">
    <property type="nucleotide sequence ID" value="NZ_JBEPIJ010000005.1"/>
</dbReference>
<sequence length="269" mass="28612">MSDQGGKAAGLLARIVSSAEYSIAAALLAVCIVVAGALWLLQPEKGELVTAAAPTPSAHLPTVDEDAALTEWKRRLGEQFSEAEQQQRQRAAEEERLRLARAQAEAQAQEELAAARRQAEAERRAQQRLEAAVSGRVASKPSSPSSTPRASAPTPKPAGASSQADARRAPATPTPQPAVVAAAIDWSSCERPSYPALSVRRGEEGTVVIAAELDANARLLDARVIQSSGHSRLDRVTLEAVRACRFTPELENGVARAATAEVRFTWKLN</sequence>
<dbReference type="InterPro" id="IPR006260">
    <property type="entry name" value="TonB/TolA_C"/>
</dbReference>
<dbReference type="PROSITE" id="PS52015">
    <property type="entry name" value="TONB_CTD"/>
    <property type="match status" value="1"/>
</dbReference>
<accession>A0ABV2A8D1</accession>
<keyword evidence="8 11" id="KW-1133">Transmembrane helix</keyword>
<evidence type="ECO:0000313" key="13">
    <source>
        <dbReference type="EMBL" id="MES0873502.1"/>
    </source>
</evidence>
<keyword evidence="7" id="KW-0653">Protein transport</keyword>
<evidence type="ECO:0000256" key="2">
    <source>
        <dbReference type="ARBA" id="ARBA00006555"/>
    </source>
</evidence>
<evidence type="ECO:0000313" key="14">
    <source>
        <dbReference type="Proteomes" id="UP001465331"/>
    </source>
</evidence>
<comment type="subcellular location">
    <subcellularLocation>
        <location evidence="1">Cell inner membrane</location>
        <topology evidence="1">Single-pass membrane protein</topology>
        <orientation evidence="1">Periplasmic side</orientation>
    </subcellularLocation>
</comment>
<dbReference type="Gene3D" id="3.30.1150.10">
    <property type="match status" value="1"/>
</dbReference>
<keyword evidence="3" id="KW-0813">Transport</keyword>
<dbReference type="EMBL" id="JBEPIJ010000005">
    <property type="protein sequence ID" value="MES0873502.1"/>
    <property type="molecule type" value="Genomic_DNA"/>
</dbReference>
<dbReference type="NCBIfam" id="TIGR01352">
    <property type="entry name" value="tonB_Cterm"/>
    <property type="match status" value="1"/>
</dbReference>
<protein>
    <submittedName>
        <fullName evidence="13">Energy transducer TonB</fullName>
    </submittedName>
</protein>
<evidence type="ECO:0000256" key="7">
    <source>
        <dbReference type="ARBA" id="ARBA00022927"/>
    </source>
</evidence>
<feature type="transmembrane region" description="Helical" evidence="11">
    <location>
        <begin position="21"/>
        <end position="41"/>
    </location>
</feature>
<evidence type="ECO:0000256" key="5">
    <source>
        <dbReference type="ARBA" id="ARBA00022519"/>
    </source>
</evidence>
<feature type="compositionally biased region" description="Low complexity" evidence="10">
    <location>
        <begin position="128"/>
        <end position="153"/>
    </location>
</feature>
<organism evidence="13 14">
    <name type="scientific">Sinimarinibacterium thermocellulolyticum</name>
    <dbReference type="NCBI Taxonomy" id="3170016"/>
    <lineage>
        <taxon>Bacteria</taxon>
        <taxon>Pseudomonadati</taxon>
        <taxon>Pseudomonadota</taxon>
        <taxon>Gammaproteobacteria</taxon>
        <taxon>Nevskiales</taxon>
        <taxon>Nevskiaceae</taxon>
        <taxon>Sinimarinibacterium</taxon>
    </lineage>
</organism>
<dbReference type="PANTHER" id="PTHR33446">
    <property type="entry name" value="PROTEIN TONB-RELATED"/>
    <property type="match status" value="1"/>
</dbReference>
<evidence type="ECO:0000256" key="11">
    <source>
        <dbReference type="SAM" id="Phobius"/>
    </source>
</evidence>
<evidence type="ECO:0000256" key="1">
    <source>
        <dbReference type="ARBA" id="ARBA00004383"/>
    </source>
</evidence>
<feature type="region of interest" description="Disordered" evidence="10">
    <location>
        <begin position="111"/>
        <end position="177"/>
    </location>
</feature>
<evidence type="ECO:0000256" key="4">
    <source>
        <dbReference type="ARBA" id="ARBA00022475"/>
    </source>
</evidence>
<keyword evidence="9 11" id="KW-0472">Membrane</keyword>
<proteinExistence type="inferred from homology"/>
<dbReference type="SUPFAM" id="SSF74653">
    <property type="entry name" value="TolA/TonB C-terminal domain"/>
    <property type="match status" value="1"/>
</dbReference>
<feature type="compositionally biased region" description="Basic and acidic residues" evidence="10">
    <location>
        <begin position="113"/>
        <end position="127"/>
    </location>
</feature>
<reference evidence="13 14" key="1">
    <citation type="submission" date="2024-06" db="EMBL/GenBank/DDBJ databases">
        <authorList>
            <person name="Li Z."/>
            <person name="Jiang Y."/>
        </authorList>
    </citation>
    <scope>NUCLEOTIDE SEQUENCE [LARGE SCALE GENOMIC DNA]</scope>
    <source>
        <strain evidence="13 14">HSW-8</strain>
    </source>
</reference>
<evidence type="ECO:0000256" key="6">
    <source>
        <dbReference type="ARBA" id="ARBA00022692"/>
    </source>
</evidence>
<keyword evidence="4" id="KW-1003">Cell membrane</keyword>
<evidence type="ECO:0000256" key="10">
    <source>
        <dbReference type="SAM" id="MobiDB-lite"/>
    </source>
</evidence>
<dbReference type="Proteomes" id="UP001465331">
    <property type="component" value="Unassembled WGS sequence"/>
</dbReference>
<gene>
    <name evidence="13" type="ORF">ABSH63_05720</name>
</gene>
<evidence type="ECO:0000256" key="9">
    <source>
        <dbReference type="ARBA" id="ARBA00023136"/>
    </source>
</evidence>
<name>A0ABV2A8D1_9GAMM</name>
<comment type="similarity">
    <text evidence="2">Belongs to the TonB family.</text>
</comment>
<keyword evidence="6 11" id="KW-0812">Transmembrane</keyword>
<evidence type="ECO:0000259" key="12">
    <source>
        <dbReference type="PROSITE" id="PS52015"/>
    </source>
</evidence>
<evidence type="ECO:0000256" key="8">
    <source>
        <dbReference type="ARBA" id="ARBA00022989"/>
    </source>
</evidence>
<dbReference type="Pfam" id="PF03544">
    <property type="entry name" value="TonB_C"/>
    <property type="match status" value="1"/>
</dbReference>
<dbReference type="PANTHER" id="PTHR33446:SF2">
    <property type="entry name" value="PROTEIN TONB"/>
    <property type="match status" value="1"/>
</dbReference>
<comment type="caution">
    <text evidence="13">The sequence shown here is derived from an EMBL/GenBank/DDBJ whole genome shotgun (WGS) entry which is preliminary data.</text>
</comment>
<dbReference type="InterPro" id="IPR037682">
    <property type="entry name" value="TonB_C"/>
</dbReference>
<dbReference type="InterPro" id="IPR051045">
    <property type="entry name" value="TonB-dependent_transducer"/>
</dbReference>